<accession>A0ABU9KXA7</accession>
<evidence type="ECO:0000313" key="3">
    <source>
        <dbReference type="Proteomes" id="UP001474120"/>
    </source>
</evidence>
<dbReference type="InterPro" id="IPR039437">
    <property type="entry name" value="FrzH/put_lumazine-bd"/>
</dbReference>
<sequence>MKIARIFFISLMLMHYSTCMYAQNKQASEDSHAVQLVIDKLFDGMREGDSAKVASVFGEEVKMYTSFIDKDGTKKIRKGTLKPFLKAIGTPHDEIWDEKIWDTKITIEGGIAQVWTDYAFYVGTEFSHCGVDAFHLIKNPENQWKIVHLMDTRRKEDCQVKSIGQ</sequence>
<gene>
    <name evidence="2" type="ORF">AABB81_02420</name>
</gene>
<dbReference type="EMBL" id="JBCDNA010000001">
    <property type="protein sequence ID" value="MEL4454734.1"/>
    <property type="molecule type" value="Genomic_DNA"/>
</dbReference>
<keyword evidence="3" id="KW-1185">Reference proteome</keyword>
<dbReference type="InterPro" id="IPR032710">
    <property type="entry name" value="NTF2-like_dom_sf"/>
</dbReference>
<dbReference type="Gene3D" id="3.10.450.50">
    <property type="match status" value="1"/>
</dbReference>
<dbReference type="SUPFAM" id="SSF54427">
    <property type="entry name" value="NTF2-like"/>
    <property type="match status" value="1"/>
</dbReference>
<organism evidence="2 3">
    <name type="scientific">Lutimonas vermicola</name>
    <dbReference type="NCBI Taxonomy" id="414288"/>
    <lineage>
        <taxon>Bacteria</taxon>
        <taxon>Pseudomonadati</taxon>
        <taxon>Bacteroidota</taxon>
        <taxon>Flavobacteriia</taxon>
        <taxon>Flavobacteriales</taxon>
        <taxon>Flavobacteriaceae</taxon>
        <taxon>Lutimonas</taxon>
    </lineage>
</organism>
<feature type="chain" id="PRO_5046120539" evidence="1">
    <location>
        <begin position="23"/>
        <end position="165"/>
    </location>
</feature>
<dbReference type="RefSeq" id="WP_342158352.1">
    <property type="nucleotide sequence ID" value="NZ_JBCDNA010000001.1"/>
</dbReference>
<reference evidence="2 3" key="1">
    <citation type="submission" date="2024-04" db="EMBL/GenBank/DDBJ databases">
        <title>whole genome sequencing of Lutimonas vermicola strain IMCC1616.</title>
        <authorList>
            <person name="Bae S.S."/>
        </authorList>
    </citation>
    <scope>NUCLEOTIDE SEQUENCE [LARGE SCALE GENOMIC DNA]</scope>
    <source>
        <strain evidence="2 3">IMCC1616</strain>
    </source>
</reference>
<proteinExistence type="predicted"/>
<evidence type="ECO:0000313" key="2">
    <source>
        <dbReference type="EMBL" id="MEL4454734.1"/>
    </source>
</evidence>
<comment type="caution">
    <text evidence="2">The sequence shown here is derived from an EMBL/GenBank/DDBJ whole genome shotgun (WGS) entry which is preliminary data.</text>
</comment>
<feature type="signal peptide" evidence="1">
    <location>
        <begin position="1"/>
        <end position="22"/>
    </location>
</feature>
<keyword evidence="1" id="KW-0732">Signal</keyword>
<dbReference type="Proteomes" id="UP001474120">
    <property type="component" value="Unassembled WGS sequence"/>
</dbReference>
<evidence type="ECO:0000256" key="1">
    <source>
        <dbReference type="SAM" id="SignalP"/>
    </source>
</evidence>
<dbReference type="Pfam" id="PF12893">
    <property type="entry name" value="Lumazine_bd_2"/>
    <property type="match status" value="1"/>
</dbReference>
<protein>
    <submittedName>
        <fullName evidence="2">Nuclear transport factor 2 family protein</fullName>
    </submittedName>
</protein>
<name>A0ABU9KXA7_9FLAO</name>